<dbReference type="GO" id="GO:0005737">
    <property type="term" value="C:cytoplasm"/>
    <property type="evidence" value="ECO:0007669"/>
    <property type="project" value="TreeGrafter"/>
</dbReference>
<dbReference type="Proteomes" id="UP000187209">
    <property type="component" value="Unassembled WGS sequence"/>
</dbReference>
<dbReference type="PANTHER" id="PTHR11923:SF51">
    <property type="entry name" value="LYSOSOME MEMBRANE PROTEIN 2"/>
    <property type="match status" value="1"/>
</dbReference>
<feature type="transmembrane region" description="Helical" evidence="7">
    <location>
        <begin position="1031"/>
        <end position="1054"/>
    </location>
</feature>
<sequence length="1074" mass="123825">MIKKPWVIGCCLALWAISFLLLAVLTPIILSNLLEEKIKESVKLTNSNGKKLWGELPGDKECIMYQKFNMFNLLNPDGVLLGEPPELEEKSGYLYQEYDNFLNIDHEKYENNDVVRYNLLRYEKVTHNTEWPETITPEDQITSLSIGTFSIWDQLKHQSRQQLSLTTLYTLIRQLETSLPLSIYSSALNSLINTYEIADSNIYQPANISESLAQALWSDVNYGMKNVNGLQIWIQALSENTINGNFVLTSPITGNLYILWQYFGLTYNQMFMLFTGYFNTAYVNVTYMAYNHYGCKPNKYSQELCDPVYLSALQWTQSYITRFPLLINESYQSISSFNTTFQGYPEMYYFYTATPTRAKYHNVNFTIESYESLFYYNRTTGFPAYSESTLLDVGKMTQFFDLAYEGRFLELVEILRLPSLNHTRVLWDYINSLVDLTVLKGRYDPNVYNIDNRGISSEAAIGNIGSQCLYKLITDMAEIIPIVITSGYDLFQLHTDKIYCVSVVAEILSDDETYICGNYALEWSISSNGISLWILAYWNGVNSTDWNNFQQISMLNYTNMLKLFNTSNILTQTFASYDLYLKKHYGCSNPGLRCDPMYLAKMQWGRGLVTMNLPSAFSKGYIGNSTSITNFEFLSMGLNGTPEYYSFSKGLLTPILTESEIDFLLSFNGLFSSSQFQLFFIYQYEGNHNLQQESFKLPKNNYMIEYLRHLIDKYYFGGLIKTKSVSTILWNDTEPLLQSLKSLNPLLGGNPALDPSLTSIGRNMSKNSVASLPKYMKNMMDSGETHVKNVRKYRLFAGKDYINFPVLGYFGQLPNNTGPNLTYYNMNPWGANISIEGTDAWGFKPYISKSDDINIFFDIGSLVFEGKYDKQVTVKNFDCYRYRINNDILKNSTAIEKNKALYAFGPSGLINETMVFGAPVFGSKPYFLDADTILLKLVNFSDFASVHIHDYDTFFDVEKYSGTVFYSIEQFQYNFELKPDNLYPKLGLYNMKRYGRRTYMPFFYMQRYQKLSQHIVDKYFGIIHTILTVSLIAQIVGFTLSGILLVLLIIYIWVRRRKVRIALESEKGYSLLIK</sequence>
<accession>A0A1R2CTF7</accession>
<protein>
    <recommendedName>
        <fullName evidence="10">CD36 family protein</fullName>
    </recommendedName>
</protein>
<evidence type="ECO:0000256" key="1">
    <source>
        <dbReference type="ARBA" id="ARBA00004370"/>
    </source>
</evidence>
<evidence type="ECO:0000256" key="4">
    <source>
        <dbReference type="ARBA" id="ARBA00022989"/>
    </source>
</evidence>
<dbReference type="InterPro" id="IPR002159">
    <property type="entry name" value="CD36_fam"/>
</dbReference>
<evidence type="ECO:0000313" key="8">
    <source>
        <dbReference type="EMBL" id="OMJ92299.1"/>
    </source>
</evidence>
<keyword evidence="5 7" id="KW-0472">Membrane</keyword>
<evidence type="ECO:0000256" key="2">
    <source>
        <dbReference type="ARBA" id="ARBA00010532"/>
    </source>
</evidence>
<dbReference type="GO" id="GO:0016020">
    <property type="term" value="C:membrane"/>
    <property type="evidence" value="ECO:0007669"/>
    <property type="project" value="UniProtKB-SubCell"/>
</dbReference>
<comment type="similarity">
    <text evidence="2">Belongs to the CD36 family.</text>
</comment>
<comment type="caution">
    <text evidence="8">The sequence shown here is derived from an EMBL/GenBank/DDBJ whole genome shotgun (WGS) entry which is preliminary data.</text>
</comment>
<evidence type="ECO:0008006" key="10">
    <source>
        <dbReference type="Google" id="ProtNLM"/>
    </source>
</evidence>
<evidence type="ECO:0000256" key="7">
    <source>
        <dbReference type="SAM" id="Phobius"/>
    </source>
</evidence>
<dbReference type="Pfam" id="PF01130">
    <property type="entry name" value="CD36"/>
    <property type="match status" value="2"/>
</dbReference>
<proteinExistence type="inferred from homology"/>
<keyword evidence="9" id="KW-1185">Reference proteome</keyword>
<dbReference type="AlphaFoldDB" id="A0A1R2CTF7"/>
<evidence type="ECO:0000313" key="9">
    <source>
        <dbReference type="Proteomes" id="UP000187209"/>
    </source>
</evidence>
<evidence type="ECO:0000256" key="6">
    <source>
        <dbReference type="ARBA" id="ARBA00023180"/>
    </source>
</evidence>
<keyword evidence="6" id="KW-0325">Glycoprotein</keyword>
<gene>
    <name evidence="8" type="ORF">SteCoe_4959</name>
</gene>
<keyword evidence="4 7" id="KW-1133">Transmembrane helix</keyword>
<dbReference type="PANTHER" id="PTHR11923">
    <property type="entry name" value="SCAVENGER RECEPTOR CLASS B TYPE-1 SR-B1"/>
    <property type="match status" value="1"/>
</dbReference>
<reference evidence="8 9" key="1">
    <citation type="submission" date="2016-11" db="EMBL/GenBank/DDBJ databases">
        <title>The macronuclear genome of Stentor coeruleus: a giant cell with tiny introns.</title>
        <authorList>
            <person name="Slabodnick M."/>
            <person name="Ruby J.G."/>
            <person name="Reiff S.B."/>
            <person name="Swart E.C."/>
            <person name="Gosai S."/>
            <person name="Prabakaran S."/>
            <person name="Witkowska E."/>
            <person name="Larue G.E."/>
            <person name="Fisher S."/>
            <person name="Freeman R.M."/>
            <person name="Gunawardena J."/>
            <person name="Chu W."/>
            <person name="Stover N.A."/>
            <person name="Gregory B.D."/>
            <person name="Nowacki M."/>
            <person name="Derisi J."/>
            <person name="Roy S.W."/>
            <person name="Marshall W.F."/>
            <person name="Sood P."/>
        </authorList>
    </citation>
    <scope>NUCLEOTIDE SEQUENCE [LARGE SCALE GENOMIC DNA]</scope>
    <source>
        <strain evidence="8">WM001</strain>
    </source>
</reference>
<dbReference type="GO" id="GO:0005044">
    <property type="term" value="F:scavenger receptor activity"/>
    <property type="evidence" value="ECO:0007669"/>
    <property type="project" value="TreeGrafter"/>
</dbReference>
<comment type="subcellular location">
    <subcellularLocation>
        <location evidence="1">Membrane</location>
    </subcellularLocation>
</comment>
<organism evidence="8 9">
    <name type="scientific">Stentor coeruleus</name>
    <dbReference type="NCBI Taxonomy" id="5963"/>
    <lineage>
        <taxon>Eukaryota</taxon>
        <taxon>Sar</taxon>
        <taxon>Alveolata</taxon>
        <taxon>Ciliophora</taxon>
        <taxon>Postciliodesmatophora</taxon>
        <taxon>Heterotrichea</taxon>
        <taxon>Heterotrichida</taxon>
        <taxon>Stentoridae</taxon>
        <taxon>Stentor</taxon>
    </lineage>
</organism>
<keyword evidence="3 7" id="KW-0812">Transmembrane</keyword>
<evidence type="ECO:0000256" key="5">
    <source>
        <dbReference type="ARBA" id="ARBA00023136"/>
    </source>
</evidence>
<evidence type="ECO:0000256" key="3">
    <source>
        <dbReference type="ARBA" id="ARBA00022692"/>
    </source>
</evidence>
<dbReference type="OrthoDB" id="284331at2759"/>
<dbReference type="EMBL" id="MPUH01000064">
    <property type="protein sequence ID" value="OMJ92299.1"/>
    <property type="molecule type" value="Genomic_DNA"/>
</dbReference>
<name>A0A1R2CTF7_9CILI</name>